<dbReference type="GO" id="GO:0005525">
    <property type="term" value="F:GTP binding"/>
    <property type="evidence" value="ECO:0007669"/>
    <property type="project" value="TreeGrafter"/>
</dbReference>
<dbReference type="AlphaFoldDB" id="A0A5N6KUS1"/>
<dbReference type="SMART" id="SM01362">
    <property type="entry name" value="DUF663"/>
    <property type="match status" value="1"/>
</dbReference>
<reference evidence="7 8" key="1">
    <citation type="submission" date="2019-06" db="EMBL/GenBank/DDBJ databases">
        <title>A chromosomal-level reference genome of Carpinus fangiana (Coryloideae, Betulaceae).</title>
        <authorList>
            <person name="Yang X."/>
            <person name="Wang Z."/>
            <person name="Zhang L."/>
            <person name="Hao G."/>
            <person name="Liu J."/>
            <person name="Yang Y."/>
        </authorList>
    </citation>
    <scope>NUCLEOTIDE SEQUENCE [LARGE SCALE GENOMIC DNA]</scope>
    <source>
        <strain evidence="7">Cfa_2016G</strain>
        <tissue evidence="7">Leaf</tissue>
    </source>
</reference>
<protein>
    <recommendedName>
        <fullName evidence="6">Bms1-type G domain-containing protein</fullName>
    </recommendedName>
</protein>
<dbReference type="GO" id="GO:0034511">
    <property type="term" value="F:U3 snoRNA binding"/>
    <property type="evidence" value="ECO:0007669"/>
    <property type="project" value="TreeGrafter"/>
</dbReference>
<dbReference type="Pfam" id="PF22298">
    <property type="entry name" value="Tsr1_G-like"/>
    <property type="match status" value="1"/>
</dbReference>
<keyword evidence="3" id="KW-0539">Nucleus</keyword>
<sequence length="834" mass="92967">MPALVDHHHRNTTKVSNKSFKPRFTSKSALKDRSKGKLSTEKGPRKTRYQEVMSKFDRRNQAKQRKLNKAKEHAQTTQIFQGRDGAPRNVAVVPLCEPATAAGAVRSLNKSLDIEDDVPEEGRARIHIDRFKQKLSYTTVKRELLSALDACRAADYVLLILSAEEEVDAVGDLILRSIESQGISNVYTAVQGLDKVEPSKRRTQVLASLKSYITHFFPDQERVFSLESVQEGQNLIRSLCTTTPKGIRWREERSWMQVDEVEWPSDIPNTDPNAIGDVVITGVVRGKNLKADRLIQVGDWGDFRISAITAAPVEQARKGKDHVMAVDNNQAENALDLPTGDQDTLEDLAPEEAVMEDIEATTMAASTMASDRKGVLLDDQHYYSDDAAEEVEAIPKRVPHGTSKYQSAWYLGDASDSGSDMEDMDDDNAMDDDVPMLSEAGPVPADGMEGFVAPSLHGTEAAPSEYPQSEMFDDVAPDDADLTAYRERRNAEDAEDDLKFPDEVELQPNVNARERLARYRGLKSLRTSPWDTEEDRPYMPLDWARLLDISDYKGARSRVIREAFIGGVKPGLRVAVHLKSVPLSFQQSYSSSQPLAAFSLLRHEHKRTAVNVSLSLSSEYPAPLKSKDELILQVGPRRMIINPLFSQLGNTPNDVHKFDRYLHPGRTVVASFTAPLTWGSVPALFFKKTSTIPKRADDDDEESVVNANEMDTDAAPPSLTPALSLIGHGTTLAPSTSRIIAKRIVLTGEPFKINRRLVTIRYMFFTAEDVAWFKALPLWTNRGRQGTIKESLGTHGYFKAMFDSKVGLQDAVGVSLYKRVWPRSARLIKAGELF</sequence>
<evidence type="ECO:0000313" key="8">
    <source>
        <dbReference type="Proteomes" id="UP000327013"/>
    </source>
</evidence>
<feature type="compositionally biased region" description="Basic and acidic residues" evidence="5">
    <location>
        <begin position="29"/>
        <end position="44"/>
    </location>
</feature>
<comment type="similarity">
    <text evidence="4">Belongs to the TRAFAC class translation factor GTPase superfamily. Bms1-like GTPase family. TSR1 subfamily.</text>
</comment>
<evidence type="ECO:0000256" key="4">
    <source>
        <dbReference type="ARBA" id="ARBA00038288"/>
    </source>
</evidence>
<dbReference type="PANTHER" id="PTHR12858">
    <property type="entry name" value="RIBOSOME BIOGENESIS PROTEIN"/>
    <property type="match status" value="1"/>
</dbReference>
<evidence type="ECO:0000256" key="1">
    <source>
        <dbReference type="ARBA" id="ARBA00004604"/>
    </source>
</evidence>
<dbReference type="InterPro" id="IPR012948">
    <property type="entry name" value="AARP2CN"/>
</dbReference>
<comment type="caution">
    <text evidence="7">The sequence shown here is derived from an EMBL/GenBank/DDBJ whole genome shotgun (WGS) entry which is preliminary data.</text>
</comment>
<dbReference type="GO" id="GO:0003924">
    <property type="term" value="F:GTPase activity"/>
    <property type="evidence" value="ECO:0007669"/>
    <property type="project" value="TreeGrafter"/>
</dbReference>
<keyword evidence="8" id="KW-1185">Reference proteome</keyword>
<feature type="region of interest" description="Disordered" evidence="5">
    <location>
        <begin position="1"/>
        <end position="50"/>
    </location>
</feature>
<dbReference type="GO" id="GO:0030688">
    <property type="term" value="C:preribosome, small subunit precursor"/>
    <property type="evidence" value="ECO:0007669"/>
    <property type="project" value="TreeGrafter"/>
</dbReference>
<evidence type="ECO:0000259" key="6">
    <source>
        <dbReference type="PROSITE" id="PS51714"/>
    </source>
</evidence>
<name>A0A5N6KUS1_9ROSI</name>
<dbReference type="InterPro" id="IPR030387">
    <property type="entry name" value="G_Bms1/Tsr1_dom"/>
</dbReference>
<dbReference type="SMART" id="SM00785">
    <property type="entry name" value="AARP2CN"/>
    <property type="match status" value="1"/>
</dbReference>
<dbReference type="OrthoDB" id="119302at2759"/>
<evidence type="ECO:0000313" key="7">
    <source>
        <dbReference type="EMBL" id="KAB8346239.1"/>
    </source>
</evidence>
<dbReference type="Pfam" id="PF04950">
    <property type="entry name" value="RIBIOP_C"/>
    <property type="match status" value="1"/>
</dbReference>
<dbReference type="GO" id="GO:0000479">
    <property type="term" value="P:endonucleolytic cleavage of tricistronic rRNA transcript (SSU-rRNA, 5.8S rRNA, LSU-rRNA)"/>
    <property type="evidence" value="ECO:0007669"/>
    <property type="project" value="TreeGrafter"/>
</dbReference>
<proteinExistence type="inferred from homology"/>
<evidence type="ECO:0000256" key="5">
    <source>
        <dbReference type="SAM" id="MobiDB-lite"/>
    </source>
</evidence>
<dbReference type="PROSITE" id="PS51714">
    <property type="entry name" value="G_BMS1"/>
    <property type="match status" value="1"/>
</dbReference>
<dbReference type="Proteomes" id="UP000327013">
    <property type="component" value="Unassembled WGS sequence"/>
</dbReference>
<gene>
    <name evidence="7" type="ORF">FH972_023284</name>
</gene>
<evidence type="ECO:0000256" key="2">
    <source>
        <dbReference type="ARBA" id="ARBA00022517"/>
    </source>
</evidence>
<dbReference type="PANTHER" id="PTHR12858:SF1">
    <property type="entry name" value="PRE-RRNA-PROCESSING PROTEIN TSR1 HOMOLOG"/>
    <property type="match status" value="1"/>
</dbReference>
<dbReference type="Pfam" id="PF08142">
    <property type="entry name" value="AARP2CN"/>
    <property type="match status" value="1"/>
</dbReference>
<dbReference type="GO" id="GO:0000462">
    <property type="term" value="P:maturation of SSU-rRNA from tricistronic rRNA transcript (SSU-rRNA, 5.8S rRNA, LSU-rRNA)"/>
    <property type="evidence" value="ECO:0007669"/>
    <property type="project" value="TreeGrafter"/>
</dbReference>
<evidence type="ECO:0000256" key="3">
    <source>
        <dbReference type="ARBA" id="ARBA00023242"/>
    </source>
</evidence>
<dbReference type="InterPro" id="IPR039761">
    <property type="entry name" value="Bms1/Tsr1"/>
</dbReference>
<dbReference type="EMBL" id="VIBQ01000013">
    <property type="protein sequence ID" value="KAB8346239.1"/>
    <property type="molecule type" value="Genomic_DNA"/>
</dbReference>
<comment type="subcellular location">
    <subcellularLocation>
        <location evidence="1">Nucleus</location>
        <location evidence="1">Nucleolus</location>
    </subcellularLocation>
</comment>
<dbReference type="GO" id="GO:0005730">
    <property type="term" value="C:nucleolus"/>
    <property type="evidence" value="ECO:0007669"/>
    <property type="project" value="UniProtKB-SubCell"/>
</dbReference>
<keyword evidence="2" id="KW-0690">Ribosome biogenesis</keyword>
<feature type="domain" description="Bms1-type G" evidence="6">
    <location>
        <begin position="86"/>
        <end position="245"/>
    </location>
</feature>
<dbReference type="InterPro" id="IPR007034">
    <property type="entry name" value="BMS1_TSR1_C"/>
</dbReference>
<organism evidence="7 8">
    <name type="scientific">Carpinus fangiana</name>
    <dbReference type="NCBI Taxonomy" id="176857"/>
    <lineage>
        <taxon>Eukaryota</taxon>
        <taxon>Viridiplantae</taxon>
        <taxon>Streptophyta</taxon>
        <taxon>Embryophyta</taxon>
        <taxon>Tracheophyta</taxon>
        <taxon>Spermatophyta</taxon>
        <taxon>Magnoliopsida</taxon>
        <taxon>eudicotyledons</taxon>
        <taxon>Gunneridae</taxon>
        <taxon>Pentapetalae</taxon>
        <taxon>rosids</taxon>
        <taxon>fabids</taxon>
        <taxon>Fagales</taxon>
        <taxon>Betulaceae</taxon>
        <taxon>Carpinus</taxon>
    </lineage>
</organism>
<accession>A0A5N6KUS1</accession>